<proteinExistence type="inferred from homology"/>
<comment type="similarity">
    <text evidence="5">Belongs to the 4-toluene sulfonate uptake permease (TSUP) (TC 2.A.102) family.</text>
</comment>
<feature type="transmembrane region" description="Helical" evidence="5">
    <location>
        <begin position="125"/>
        <end position="144"/>
    </location>
</feature>
<feature type="transmembrane region" description="Helical" evidence="5">
    <location>
        <begin position="95"/>
        <end position="113"/>
    </location>
</feature>
<evidence type="ECO:0000256" key="1">
    <source>
        <dbReference type="ARBA" id="ARBA00004141"/>
    </source>
</evidence>
<keyword evidence="5" id="KW-1003">Cell membrane</keyword>
<dbReference type="EMBL" id="BMZF01000001">
    <property type="protein sequence ID" value="GHA44758.1"/>
    <property type="molecule type" value="Genomic_DNA"/>
</dbReference>
<evidence type="ECO:0000256" key="4">
    <source>
        <dbReference type="ARBA" id="ARBA00023136"/>
    </source>
</evidence>
<dbReference type="Proteomes" id="UP000634455">
    <property type="component" value="Unassembled WGS sequence"/>
</dbReference>
<keyword evidence="4 5" id="KW-0472">Membrane</keyword>
<keyword evidence="7" id="KW-1185">Reference proteome</keyword>
<comment type="caution">
    <text evidence="6">The sequence shown here is derived from an EMBL/GenBank/DDBJ whole genome shotgun (WGS) entry which is preliminary data.</text>
</comment>
<comment type="subcellular location">
    <subcellularLocation>
        <location evidence="5">Cell membrane</location>
        <topology evidence="5">Multi-pass membrane protein</topology>
    </subcellularLocation>
    <subcellularLocation>
        <location evidence="1">Membrane</location>
        <topology evidence="1">Multi-pass membrane protein</topology>
    </subcellularLocation>
</comment>
<evidence type="ECO:0000313" key="7">
    <source>
        <dbReference type="Proteomes" id="UP000634455"/>
    </source>
</evidence>
<evidence type="ECO:0000256" key="3">
    <source>
        <dbReference type="ARBA" id="ARBA00022989"/>
    </source>
</evidence>
<name>A0ABQ3CW68_9RHOB</name>
<protein>
    <recommendedName>
        <fullName evidence="5">Probable membrane transporter protein</fullName>
    </recommendedName>
</protein>
<dbReference type="Pfam" id="PF01925">
    <property type="entry name" value="TauE"/>
    <property type="match status" value="1"/>
</dbReference>
<accession>A0ABQ3CW68</accession>
<dbReference type="InterPro" id="IPR002781">
    <property type="entry name" value="TM_pro_TauE-like"/>
</dbReference>
<dbReference type="RefSeq" id="WP_189639163.1">
    <property type="nucleotide sequence ID" value="NZ_BMZF01000001.1"/>
</dbReference>
<evidence type="ECO:0000256" key="5">
    <source>
        <dbReference type="RuleBase" id="RU363041"/>
    </source>
</evidence>
<evidence type="ECO:0000313" key="6">
    <source>
        <dbReference type="EMBL" id="GHA44758.1"/>
    </source>
</evidence>
<gene>
    <name evidence="6" type="ORF">GCM10008927_07040</name>
</gene>
<organism evidence="6 7">
    <name type="scientific">Paramylibacter ulvae</name>
    <dbReference type="NCBI Taxonomy" id="1651968"/>
    <lineage>
        <taxon>Bacteria</taxon>
        <taxon>Pseudomonadati</taxon>
        <taxon>Pseudomonadota</taxon>
        <taxon>Alphaproteobacteria</taxon>
        <taxon>Rhodobacterales</taxon>
        <taxon>Paracoccaceae</taxon>
        <taxon>Paramylibacter</taxon>
    </lineage>
</organism>
<keyword evidence="3 5" id="KW-1133">Transmembrane helix</keyword>
<evidence type="ECO:0000256" key="2">
    <source>
        <dbReference type="ARBA" id="ARBA00022692"/>
    </source>
</evidence>
<dbReference type="PANTHER" id="PTHR43483:SF3">
    <property type="entry name" value="MEMBRANE TRANSPORTER PROTEIN HI_0806-RELATED"/>
    <property type="match status" value="1"/>
</dbReference>
<dbReference type="PANTHER" id="PTHR43483">
    <property type="entry name" value="MEMBRANE TRANSPORTER PROTEIN HI_0806-RELATED"/>
    <property type="match status" value="1"/>
</dbReference>
<feature type="transmembrane region" description="Helical" evidence="5">
    <location>
        <begin position="66"/>
        <end position="88"/>
    </location>
</feature>
<reference evidence="7" key="1">
    <citation type="journal article" date="2019" name="Int. J. Syst. Evol. Microbiol.">
        <title>The Global Catalogue of Microorganisms (GCM) 10K type strain sequencing project: providing services to taxonomists for standard genome sequencing and annotation.</title>
        <authorList>
            <consortium name="The Broad Institute Genomics Platform"/>
            <consortium name="The Broad Institute Genome Sequencing Center for Infectious Disease"/>
            <person name="Wu L."/>
            <person name="Ma J."/>
        </authorList>
    </citation>
    <scope>NUCLEOTIDE SEQUENCE [LARGE SCALE GENOMIC DNA]</scope>
    <source>
        <strain evidence="7">KCTC 32465</strain>
    </source>
</reference>
<feature type="transmembrane region" description="Helical" evidence="5">
    <location>
        <begin position="187"/>
        <end position="204"/>
    </location>
</feature>
<keyword evidence="2 5" id="KW-0812">Transmembrane</keyword>
<feature type="transmembrane region" description="Helical" evidence="5">
    <location>
        <begin position="216"/>
        <end position="234"/>
    </location>
</feature>
<sequence>MDWTLVIITIGSFIAAFVNAAFATGGIYVLLIVSFAVLPISAAIPLQSTFSVGSLAARILFFWQHIHWRLVVLVVLGGIIGVAIGAHVFVALNEAVIAALLGVVLLVVTWAPFHNVKIPIKHPFFYLGTIHAFIATLFGVGGFLQPAILRSKLSKLEITGTLAAMMLGLDILKMVGFSAVGFSFVEYVPHIILATIAGFAGTWVGRGVTHRISETLFRAVFKGFVTLFAMRLLYKGLMGLIG</sequence>